<gene>
    <name evidence="3" type="ORF">BCR33DRAFT_722173</name>
</gene>
<dbReference type="AlphaFoldDB" id="A0A1Y2BNN6"/>
<feature type="compositionally biased region" description="Basic and acidic residues" evidence="1">
    <location>
        <begin position="464"/>
        <end position="473"/>
    </location>
</feature>
<keyword evidence="2" id="KW-0812">Transmembrane</keyword>
<sequence>MSLLLKPAIPVPDPTAYSWDSNIVSQSPESQSVIQSPLPAQIPTIPIVWETEPIASFAPEISNSTTTSKSDVNAINIITTAAVPPATGNAGTGSGIWNQPPFSSLPSLQLQPATFQPPVQWDEQSNGNTALLTQQQIQKVPATVLTAVKLITPPPPASPQTKPNTAAPSKQYSILHPSITSSKASYPSSQTTKTLPPPLPSPQQQTRTDAPTLPPPSPIILPSVDQSSTQEAHSTALDSSPNTPLLYTAIASVLLVLLICILAATAWYISYRRRKPVPNPTTTATPARTFWRRTRRNSTRRDATRPPDQRWSLRSCSDLQWRERVSGGGWNGWGERGVVSGVYTESEAGSGVWDTRGKPVTREMSRSVWSVGARHVVVVDEGGLSDVGEERGVWRGEGSRSSGSSSSSSRSEKTSLSTLGVRRRLGSFFGGWRASSSNLRAHVPDSIKSQESNASGSGEGSWETPRDGKRYQDFSRNQPLYTPSTRSLEK</sequence>
<dbReference type="Proteomes" id="UP000193642">
    <property type="component" value="Unassembled WGS sequence"/>
</dbReference>
<feature type="compositionally biased region" description="Polar residues" evidence="1">
    <location>
        <begin position="166"/>
        <end position="186"/>
    </location>
</feature>
<feature type="compositionally biased region" description="Basic and acidic residues" evidence="1">
    <location>
        <begin position="388"/>
        <end position="398"/>
    </location>
</feature>
<keyword evidence="2" id="KW-0472">Membrane</keyword>
<feature type="compositionally biased region" description="Polar residues" evidence="1">
    <location>
        <begin position="474"/>
        <end position="490"/>
    </location>
</feature>
<feature type="region of interest" description="Disordered" evidence="1">
    <location>
        <begin position="151"/>
        <end position="241"/>
    </location>
</feature>
<feature type="region of interest" description="Disordered" evidence="1">
    <location>
        <begin position="279"/>
        <end position="309"/>
    </location>
</feature>
<protein>
    <submittedName>
        <fullName evidence="3">Uncharacterized protein</fullName>
    </submittedName>
</protein>
<evidence type="ECO:0000256" key="1">
    <source>
        <dbReference type="SAM" id="MobiDB-lite"/>
    </source>
</evidence>
<feature type="compositionally biased region" description="Basic and acidic residues" evidence="1">
    <location>
        <begin position="299"/>
        <end position="308"/>
    </location>
</feature>
<comment type="caution">
    <text evidence="3">The sequence shown here is derived from an EMBL/GenBank/DDBJ whole genome shotgun (WGS) entry which is preliminary data.</text>
</comment>
<dbReference type="EMBL" id="MCGO01000056">
    <property type="protein sequence ID" value="ORY36369.1"/>
    <property type="molecule type" value="Genomic_DNA"/>
</dbReference>
<accession>A0A1Y2BNN6</accession>
<feature type="compositionally biased region" description="Low complexity" evidence="1">
    <location>
        <begin position="399"/>
        <end position="409"/>
    </location>
</feature>
<organism evidence="3 4">
    <name type="scientific">Rhizoclosmatium globosum</name>
    <dbReference type="NCBI Taxonomy" id="329046"/>
    <lineage>
        <taxon>Eukaryota</taxon>
        <taxon>Fungi</taxon>
        <taxon>Fungi incertae sedis</taxon>
        <taxon>Chytridiomycota</taxon>
        <taxon>Chytridiomycota incertae sedis</taxon>
        <taxon>Chytridiomycetes</taxon>
        <taxon>Chytridiales</taxon>
        <taxon>Chytriomycetaceae</taxon>
        <taxon>Rhizoclosmatium</taxon>
    </lineage>
</organism>
<name>A0A1Y2BNN6_9FUNG</name>
<evidence type="ECO:0000313" key="4">
    <source>
        <dbReference type="Proteomes" id="UP000193642"/>
    </source>
</evidence>
<keyword evidence="2" id="KW-1133">Transmembrane helix</keyword>
<evidence type="ECO:0000313" key="3">
    <source>
        <dbReference type="EMBL" id="ORY36369.1"/>
    </source>
</evidence>
<proteinExistence type="predicted"/>
<feature type="compositionally biased region" description="Polar residues" evidence="1">
    <location>
        <begin position="224"/>
        <end position="241"/>
    </location>
</feature>
<keyword evidence="4" id="KW-1185">Reference proteome</keyword>
<feature type="transmembrane region" description="Helical" evidence="2">
    <location>
        <begin position="245"/>
        <end position="269"/>
    </location>
</feature>
<feature type="compositionally biased region" description="Polar residues" evidence="1">
    <location>
        <begin position="447"/>
        <end position="456"/>
    </location>
</feature>
<feature type="region of interest" description="Disordered" evidence="1">
    <location>
        <begin position="439"/>
        <end position="490"/>
    </location>
</feature>
<evidence type="ECO:0000256" key="2">
    <source>
        <dbReference type="SAM" id="Phobius"/>
    </source>
</evidence>
<feature type="compositionally biased region" description="Low complexity" evidence="1">
    <location>
        <begin position="280"/>
        <end position="289"/>
    </location>
</feature>
<reference evidence="3 4" key="1">
    <citation type="submission" date="2016-07" db="EMBL/GenBank/DDBJ databases">
        <title>Pervasive Adenine N6-methylation of Active Genes in Fungi.</title>
        <authorList>
            <consortium name="DOE Joint Genome Institute"/>
            <person name="Mondo S.J."/>
            <person name="Dannebaum R.O."/>
            <person name="Kuo R.C."/>
            <person name="Labutti K."/>
            <person name="Haridas S."/>
            <person name="Kuo A."/>
            <person name="Salamov A."/>
            <person name="Ahrendt S.R."/>
            <person name="Lipzen A."/>
            <person name="Sullivan W."/>
            <person name="Andreopoulos W.B."/>
            <person name="Clum A."/>
            <person name="Lindquist E."/>
            <person name="Daum C."/>
            <person name="Ramamoorthy G.K."/>
            <person name="Gryganskyi A."/>
            <person name="Culley D."/>
            <person name="Magnuson J.K."/>
            <person name="James T.Y."/>
            <person name="O'Malley M.A."/>
            <person name="Stajich J.E."/>
            <person name="Spatafora J.W."/>
            <person name="Visel A."/>
            <person name="Grigoriev I.V."/>
        </authorList>
    </citation>
    <scope>NUCLEOTIDE SEQUENCE [LARGE SCALE GENOMIC DNA]</scope>
    <source>
        <strain evidence="3 4">JEL800</strain>
    </source>
</reference>
<feature type="region of interest" description="Disordered" evidence="1">
    <location>
        <begin position="388"/>
        <end position="417"/>
    </location>
</feature>